<name>A0A363UP67_9GAMM</name>
<protein>
    <submittedName>
        <fullName evidence="10">Signal peptide peptidase SppA</fullName>
    </submittedName>
</protein>
<organism evidence="10 11">
    <name type="scientific">Abyssibacter profundi</name>
    <dbReference type="NCBI Taxonomy" id="2182787"/>
    <lineage>
        <taxon>Bacteria</taxon>
        <taxon>Pseudomonadati</taxon>
        <taxon>Pseudomonadota</taxon>
        <taxon>Gammaproteobacteria</taxon>
        <taxon>Chromatiales</taxon>
        <taxon>Oceanococcaceae</taxon>
        <taxon>Abyssibacter</taxon>
    </lineage>
</organism>
<dbReference type="SUPFAM" id="SSF52096">
    <property type="entry name" value="ClpP/crotonase"/>
    <property type="match status" value="2"/>
</dbReference>
<feature type="active site" description="Proton donor/acceptor" evidence="7">
    <location>
        <position position="202"/>
    </location>
</feature>
<dbReference type="RefSeq" id="WP_109719269.1">
    <property type="nucleotide sequence ID" value="NZ_QEQK01000003.1"/>
</dbReference>
<accession>A0A363UP67</accession>
<dbReference type="Gene3D" id="6.20.330.10">
    <property type="match status" value="1"/>
</dbReference>
<evidence type="ECO:0000256" key="7">
    <source>
        <dbReference type="PIRSR" id="PIRSR001217-1"/>
    </source>
</evidence>
<dbReference type="CDD" id="cd07018">
    <property type="entry name" value="S49_SppA_67K_type"/>
    <property type="match status" value="1"/>
</dbReference>
<dbReference type="InterPro" id="IPR047272">
    <property type="entry name" value="S49_SppA_C"/>
</dbReference>
<dbReference type="NCBIfam" id="TIGR00705">
    <property type="entry name" value="SppA_67K"/>
    <property type="match status" value="1"/>
</dbReference>
<comment type="similarity">
    <text evidence="2">Belongs to the peptidase S49 family.</text>
</comment>
<feature type="domain" description="Peptidase S49" evidence="9">
    <location>
        <begin position="134"/>
        <end position="286"/>
    </location>
</feature>
<keyword evidence="3" id="KW-0645">Protease</keyword>
<evidence type="ECO:0000313" key="10">
    <source>
        <dbReference type="EMBL" id="PWN57189.1"/>
    </source>
</evidence>
<comment type="subcellular location">
    <subcellularLocation>
        <location evidence="1">Membrane</location>
    </subcellularLocation>
</comment>
<dbReference type="PIRSF" id="PIRSF001217">
    <property type="entry name" value="Protease_4_SppA"/>
    <property type="match status" value="1"/>
</dbReference>
<keyword evidence="4" id="KW-0378">Hydrolase</keyword>
<dbReference type="InterPro" id="IPR047217">
    <property type="entry name" value="S49_SppA_67K_type_N"/>
</dbReference>
<gene>
    <name evidence="10" type="primary">sppA</name>
    <name evidence="10" type="ORF">DEH80_04505</name>
</gene>
<dbReference type="OrthoDB" id="9764363at2"/>
<keyword evidence="8" id="KW-0812">Transmembrane</keyword>
<evidence type="ECO:0000256" key="2">
    <source>
        <dbReference type="ARBA" id="ARBA00008683"/>
    </source>
</evidence>
<reference evidence="10 11" key="1">
    <citation type="submission" date="2018-05" db="EMBL/GenBank/DDBJ databases">
        <title>Abyssibacter profundi OUC007T gen. nov., sp. nov, a marine bacterium isolated from seawater of the Mariana Trench.</title>
        <authorList>
            <person name="Zhou S."/>
        </authorList>
    </citation>
    <scope>NUCLEOTIDE SEQUENCE [LARGE SCALE GENOMIC DNA]</scope>
    <source>
        <strain evidence="10 11">OUC007</strain>
    </source>
</reference>
<dbReference type="Pfam" id="PF01343">
    <property type="entry name" value="Peptidase_S49"/>
    <property type="match status" value="2"/>
</dbReference>
<keyword evidence="5" id="KW-0720">Serine protease</keyword>
<dbReference type="AlphaFoldDB" id="A0A363UP67"/>
<dbReference type="Proteomes" id="UP000251800">
    <property type="component" value="Unassembled WGS sequence"/>
</dbReference>
<dbReference type="PANTHER" id="PTHR33209:SF1">
    <property type="entry name" value="PEPTIDASE S49 DOMAIN-CONTAINING PROTEIN"/>
    <property type="match status" value="1"/>
</dbReference>
<evidence type="ECO:0000259" key="9">
    <source>
        <dbReference type="Pfam" id="PF01343"/>
    </source>
</evidence>
<evidence type="ECO:0000256" key="6">
    <source>
        <dbReference type="ARBA" id="ARBA00023136"/>
    </source>
</evidence>
<evidence type="ECO:0000313" key="11">
    <source>
        <dbReference type="Proteomes" id="UP000251800"/>
    </source>
</evidence>
<evidence type="ECO:0000256" key="5">
    <source>
        <dbReference type="ARBA" id="ARBA00022825"/>
    </source>
</evidence>
<keyword evidence="6 8" id="KW-0472">Membrane</keyword>
<feature type="transmembrane region" description="Helical" evidence="8">
    <location>
        <begin position="21"/>
        <end position="42"/>
    </location>
</feature>
<sequence>MAKSPNLLRRFFGAIWTLFSVVYKLFIILSVLIVIGVLYMGFKGGAPVTVPDNVALVWHPAGVVVEQNDRDPTEEFFSELAGEGPLQTELRDLVDALDYARDDSRIRVAVLWLDALAYAGPAQLEELRVAINRFKESGKRVIAYAPGYTQRAYYLAAQADEVLMDPMGMVFLEGYAVYNNYYPGLLDKLGVNMHVFQAGEYKSAVEPFQRADMSAAAREANRSWLDTLWGKYVGDVASGRGLATEAINQYVEGFVDQLAAADGDPAKVALNAQLVDELLPLQAVRERIGTTVGMADDHESFRQINFRRYLKAVRKSPPPDRQVAVVTVQGSIVPGESAEGSAGGDTIADLLREARDDDHVAAVVLRVNSPGGGIYPSEQIRRSVIEVQEAGKPVVVSMSTLAASGGYWISAPADRIFAHDTTITGSIGVFGIFPTFEDTLEKIGVTTDGVGTTPLAGAIRADRPLGDSVRRLIELIISKDYRQFIGYVADGRDMTPERVDEIAQGRVWSGLDAAQLGLVDEIGGFRSAVTAAAQAAGLDADAPEVRYLRPPRDLSFAFLAPFTQSMARLDWARAALGLFAKESAAASRLQGDVRWLRQIAEGQAQGAVSHCLCVMAADAPLAQQRARAGERL</sequence>
<keyword evidence="8" id="KW-1133">Transmembrane helix</keyword>
<dbReference type="GO" id="GO:0006465">
    <property type="term" value="P:signal peptide processing"/>
    <property type="evidence" value="ECO:0007669"/>
    <property type="project" value="InterPro"/>
</dbReference>
<dbReference type="GO" id="GO:0016020">
    <property type="term" value="C:membrane"/>
    <property type="evidence" value="ECO:0007669"/>
    <property type="project" value="UniProtKB-SubCell"/>
</dbReference>
<dbReference type="Gene3D" id="3.90.226.10">
    <property type="entry name" value="2-enoyl-CoA Hydratase, Chain A, domain 1"/>
    <property type="match status" value="2"/>
</dbReference>
<dbReference type="GO" id="GO:0008236">
    <property type="term" value="F:serine-type peptidase activity"/>
    <property type="evidence" value="ECO:0007669"/>
    <property type="project" value="UniProtKB-KW"/>
</dbReference>
<dbReference type="InterPro" id="IPR002142">
    <property type="entry name" value="Peptidase_S49"/>
</dbReference>
<dbReference type="PANTHER" id="PTHR33209">
    <property type="entry name" value="PROTEASE 4"/>
    <property type="match status" value="1"/>
</dbReference>
<dbReference type="CDD" id="cd07023">
    <property type="entry name" value="S49_Sppa_N_C"/>
    <property type="match status" value="1"/>
</dbReference>
<evidence type="ECO:0000256" key="8">
    <source>
        <dbReference type="SAM" id="Phobius"/>
    </source>
</evidence>
<comment type="caution">
    <text evidence="10">The sequence shown here is derived from an EMBL/GenBank/DDBJ whole genome shotgun (WGS) entry which is preliminary data.</text>
</comment>
<dbReference type="NCBIfam" id="TIGR00706">
    <property type="entry name" value="SppA_dom"/>
    <property type="match status" value="1"/>
</dbReference>
<feature type="domain" description="Peptidase S49" evidence="9">
    <location>
        <begin position="388"/>
        <end position="538"/>
    </location>
</feature>
<keyword evidence="11" id="KW-1185">Reference proteome</keyword>
<dbReference type="InterPro" id="IPR004635">
    <property type="entry name" value="Pept_S49_SppA"/>
</dbReference>
<evidence type="ECO:0000256" key="4">
    <source>
        <dbReference type="ARBA" id="ARBA00022801"/>
    </source>
</evidence>
<dbReference type="EMBL" id="QEQK01000003">
    <property type="protein sequence ID" value="PWN57189.1"/>
    <property type="molecule type" value="Genomic_DNA"/>
</dbReference>
<evidence type="ECO:0000256" key="1">
    <source>
        <dbReference type="ARBA" id="ARBA00004370"/>
    </source>
</evidence>
<evidence type="ECO:0000256" key="3">
    <source>
        <dbReference type="ARBA" id="ARBA00022670"/>
    </source>
</evidence>
<proteinExistence type="inferred from homology"/>
<feature type="active site" description="Nucleophile" evidence="7">
    <location>
        <position position="404"/>
    </location>
</feature>
<dbReference type="InterPro" id="IPR029045">
    <property type="entry name" value="ClpP/crotonase-like_dom_sf"/>
</dbReference>
<dbReference type="InterPro" id="IPR004634">
    <property type="entry name" value="Pept_S49_pIV"/>
</dbReference>